<accession>A0A443NCV9</accession>
<dbReference type="InterPro" id="IPR012334">
    <property type="entry name" value="Pectin_lyas_fold"/>
</dbReference>
<comment type="caution">
    <text evidence="14">The sequence shown here is derived from an EMBL/GenBank/DDBJ whole genome shotgun (WGS) entry which is preliminary data.</text>
</comment>
<evidence type="ECO:0000259" key="13">
    <source>
        <dbReference type="Pfam" id="PF01095"/>
    </source>
</evidence>
<dbReference type="PANTHER" id="PTHR31321">
    <property type="entry name" value="ACYL-COA THIOESTER HYDROLASE YBHC-RELATED"/>
    <property type="match status" value="1"/>
</dbReference>
<dbReference type="AlphaFoldDB" id="A0A443NCV9"/>
<comment type="similarity">
    <text evidence="3">Belongs to the pectinesterase family.</text>
</comment>
<protein>
    <recommendedName>
        <fullName evidence="4 12">Pectinesterase</fullName>
        <ecNumber evidence="4 12">3.1.1.11</ecNumber>
    </recommendedName>
</protein>
<keyword evidence="6" id="KW-0964">Secreted</keyword>
<evidence type="ECO:0000256" key="6">
    <source>
        <dbReference type="ARBA" id="ARBA00022525"/>
    </source>
</evidence>
<keyword evidence="5" id="KW-0134">Cell wall</keyword>
<keyword evidence="8 12" id="KW-0378">Hydrolase</keyword>
<feature type="chain" id="PRO_5018822272" description="Pectinesterase" evidence="12">
    <location>
        <begin position="26"/>
        <end position="365"/>
    </location>
</feature>
<feature type="domain" description="Pectinesterase catalytic" evidence="13">
    <location>
        <begin position="55"/>
        <end position="360"/>
    </location>
</feature>
<dbReference type="InterPro" id="IPR000070">
    <property type="entry name" value="Pectinesterase_cat"/>
</dbReference>
<reference evidence="14 15" key="1">
    <citation type="journal article" date="2019" name="Nat. Plants">
        <title>Stout camphor tree genome fills gaps in understanding of flowering plant genome evolution.</title>
        <authorList>
            <person name="Chaw S.M."/>
            <person name="Liu Y.C."/>
            <person name="Wu Y.W."/>
            <person name="Wang H.Y."/>
            <person name="Lin C.I."/>
            <person name="Wu C.S."/>
            <person name="Ke H.M."/>
            <person name="Chang L.Y."/>
            <person name="Hsu C.Y."/>
            <person name="Yang H.T."/>
            <person name="Sudianto E."/>
            <person name="Hsu M.H."/>
            <person name="Wu K.P."/>
            <person name="Wang L.N."/>
            <person name="Leebens-Mack J.H."/>
            <person name="Tsai I.J."/>
        </authorList>
    </citation>
    <scope>NUCLEOTIDE SEQUENCE [LARGE SCALE GENOMIC DNA]</scope>
    <source>
        <strain evidence="15">cv. Chaw 1501</strain>
        <tissue evidence="14">Young leaves</tissue>
    </source>
</reference>
<evidence type="ECO:0000256" key="7">
    <source>
        <dbReference type="ARBA" id="ARBA00022729"/>
    </source>
</evidence>
<dbReference type="GO" id="GO:0030599">
    <property type="term" value="F:pectinesterase activity"/>
    <property type="evidence" value="ECO:0007669"/>
    <property type="project" value="UniProtKB-UniRule"/>
</dbReference>
<dbReference type="InterPro" id="IPR011050">
    <property type="entry name" value="Pectin_lyase_fold/virulence"/>
</dbReference>
<dbReference type="SUPFAM" id="SSF51126">
    <property type="entry name" value="Pectin lyase-like"/>
    <property type="match status" value="1"/>
</dbReference>
<keyword evidence="9 12" id="KW-0063">Aspartyl esterase</keyword>
<dbReference type="PANTHER" id="PTHR31321:SF31">
    <property type="entry name" value="PECTINESTERASE QRT1"/>
    <property type="match status" value="1"/>
</dbReference>
<dbReference type="Pfam" id="PF01095">
    <property type="entry name" value="Pectinesterase"/>
    <property type="match status" value="1"/>
</dbReference>
<dbReference type="FunFam" id="2.160.20.10:FF:000008">
    <property type="entry name" value="Pectinesterase"/>
    <property type="match status" value="1"/>
</dbReference>
<evidence type="ECO:0000256" key="8">
    <source>
        <dbReference type="ARBA" id="ARBA00022801"/>
    </source>
</evidence>
<sequence>MEFSVFSLSMLLFVIFTRQIGVCNTDRNLISWEDLSIEKYLGKSGSNETDQGRVIVVSKDGKGDSKTVQGAVDLVPLWSKERVKIIILPGVYREKVIVPLNKPYVSFVGNESSETMISWNSRASDRGPNGQFVGTLSSASVAIESDYFCARGVTFENTAPSPQPGATGMQAVALRVSGDKAVFFRCRILGSQDTLFDQRGRHYFHKCYIQGSIDFIFGNGRSLYQILILTPVMGVLNQGCTLHTTAASYGAIAASKRNSTSENSGFSFLNCRVTGSGIIYLGRAWGRYARVVYSFCNLDGIVIPGGWNDWGDPSRRKTVWFGEFKCGGKGASSIGRVPWAKSLSYEEAKPFLDKDFIDGDQWLKL</sequence>
<evidence type="ECO:0000256" key="12">
    <source>
        <dbReference type="RuleBase" id="RU000589"/>
    </source>
</evidence>
<feature type="signal peptide" evidence="12">
    <location>
        <begin position="1"/>
        <end position="25"/>
    </location>
</feature>
<dbReference type="GO" id="GO:0045490">
    <property type="term" value="P:pectin catabolic process"/>
    <property type="evidence" value="ECO:0007669"/>
    <property type="project" value="UniProtKB-UniRule"/>
</dbReference>
<evidence type="ECO:0000256" key="2">
    <source>
        <dbReference type="ARBA" id="ARBA00005184"/>
    </source>
</evidence>
<feature type="active site" evidence="11">
    <location>
        <position position="214"/>
    </location>
</feature>
<dbReference type="UniPathway" id="UPA00545">
    <property type="reaction ID" value="UER00823"/>
</dbReference>
<evidence type="ECO:0000256" key="4">
    <source>
        <dbReference type="ARBA" id="ARBA00013229"/>
    </source>
</evidence>
<dbReference type="GO" id="GO:0042545">
    <property type="term" value="P:cell wall modification"/>
    <property type="evidence" value="ECO:0007669"/>
    <property type="project" value="UniProtKB-UniRule"/>
</dbReference>
<dbReference type="EMBL" id="QPKB01000002">
    <property type="protein sequence ID" value="RWR76341.1"/>
    <property type="molecule type" value="Genomic_DNA"/>
</dbReference>
<evidence type="ECO:0000256" key="1">
    <source>
        <dbReference type="ARBA" id="ARBA00004191"/>
    </source>
</evidence>
<name>A0A443NCV9_9MAGN</name>
<organism evidence="14 15">
    <name type="scientific">Cinnamomum micranthum f. kanehirae</name>
    <dbReference type="NCBI Taxonomy" id="337451"/>
    <lineage>
        <taxon>Eukaryota</taxon>
        <taxon>Viridiplantae</taxon>
        <taxon>Streptophyta</taxon>
        <taxon>Embryophyta</taxon>
        <taxon>Tracheophyta</taxon>
        <taxon>Spermatophyta</taxon>
        <taxon>Magnoliopsida</taxon>
        <taxon>Magnoliidae</taxon>
        <taxon>Laurales</taxon>
        <taxon>Lauraceae</taxon>
        <taxon>Cinnamomum</taxon>
    </lineage>
</organism>
<dbReference type="Gene3D" id="2.160.20.10">
    <property type="entry name" value="Single-stranded right-handed beta-helix, Pectin lyase-like"/>
    <property type="match status" value="1"/>
</dbReference>
<comment type="pathway">
    <text evidence="2 12">Glycan metabolism; pectin degradation; 2-dehydro-3-deoxy-D-gluconate from pectin: step 1/5.</text>
</comment>
<dbReference type="EC" id="3.1.1.11" evidence="4 12"/>
<comment type="subcellular location">
    <subcellularLocation>
        <location evidence="1">Secreted</location>
        <location evidence="1">Cell wall</location>
    </subcellularLocation>
</comment>
<keyword evidence="15" id="KW-1185">Reference proteome</keyword>
<dbReference type="OrthoDB" id="2019149at2759"/>
<evidence type="ECO:0000256" key="11">
    <source>
        <dbReference type="PROSITE-ProRule" id="PRU10040"/>
    </source>
</evidence>
<gene>
    <name evidence="14" type="ORF">CKAN_00478000</name>
</gene>
<proteinExistence type="inferred from homology"/>
<evidence type="ECO:0000256" key="9">
    <source>
        <dbReference type="ARBA" id="ARBA00023085"/>
    </source>
</evidence>
<evidence type="ECO:0000256" key="3">
    <source>
        <dbReference type="ARBA" id="ARBA00008891"/>
    </source>
</evidence>
<comment type="catalytic activity">
    <reaction evidence="10 12">
        <text>[(1-&gt;4)-alpha-D-galacturonosyl methyl ester](n) + n H2O = [(1-&gt;4)-alpha-D-galacturonosyl](n) + n methanol + n H(+)</text>
        <dbReference type="Rhea" id="RHEA:22380"/>
        <dbReference type="Rhea" id="RHEA-COMP:14570"/>
        <dbReference type="Rhea" id="RHEA-COMP:14573"/>
        <dbReference type="ChEBI" id="CHEBI:15377"/>
        <dbReference type="ChEBI" id="CHEBI:15378"/>
        <dbReference type="ChEBI" id="CHEBI:17790"/>
        <dbReference type="ChEBI" id="CHEBI:140522"/>
        <dbReference type="ChEBI" id="CHEBI:140523"/>
        <dbReference type="EC" id="3.1.1.11"/>
    </reaction>
</comment>
<dbReference type="PROSITE" id="PS00503">
    <property type="entry name" value="PECTINESTERASE_2"/>
    <property type="match status" value="1"/>
</dbReference>
<evidence type="ECO:0000313" key="14">
    <source>
        <dbReference type="EMBL" id="RWR76341.1"/>
    </source>
</evidence>
<keyword evidence="7 12" id="KW-0732">Signal</keyword>
<evidence type="ECO:0000313" key="15">
    <source>
        <dbReference type="Proteomes" id="UP000283530"/>
    </source>
</evidence>
<dbReference type="InterPro" id="IPR033131">
    <property type="entry name" value="Pectinesterase_Asp_AS"/>
</dbReference>
<evidence type="ECO:0000256" key="5">
    <source>
        <dbReference type="ARBA" id="ARBA00022512"/>
    </source>
</evidence>
<dbReference type="Proteomes" id="UP000283530">
    <property type="component" value="Unassembled WGS sequence"/>
</dbReference>
<dbReference type="STRING" id="337451.A0A443NCV9"/>
<evidence type="ECO:0000256" key="10">
    <source>
        <dbReference type="ARBA" id="ARBA00047928"/>
    </source>
</evidence>